<dbReference type="InterPro" id="IPR050300">
    <property type="entry name" value="GDXG_lipolytic_enzyme"/>
</dbReference>
<dbReference type="Gene3D" id="3.40.50.1820">
    <property type="entry name" value="alpha/beta hydrolase"/>
    <property type="match status" value="1"/>
</dbReference>
<dbReference type="AlphaFoldDB" id="A0A409YVE2"/>
<evidence type="ECO:0000313" key="4">
    <source>
        <dbReference type="Proteomes" id="UP000284706"/>
    </source>
</evidence>
<dbReference type="OrthoDB" id="408631at2759"/>
<accession>A0A409YVE2</accession>
<reference evidence="3 4" key="1">
    <citation type="journal article" date="2018" name="Evol. Lett.">
        <title>Horizontal gene cluster transfer increased hallucinogenic mushroom diversity.</title>
        <authorList>
            <person name="Reynolds H.T."/>
            <person name="Vijayakumar V."/>
            <person name="Gluck-Thaler E."/>
            <person name="Korotkin H.B."/>
            <person name="Matheny P.B."/>
            <person name="Slot J.C."/>
        </authorList>
    </citation>
    <scope>NUCLEOTIDE SEQUENCE [LARGE SCALE GENOMIC DNA]</scope>
    <source>
        <strain evidence="3 4">SRW20</strain>
    </source>
</reference>
<dbReference type="Pfam" id="PF07859">
    <property type="entry name" value="Abhydrolase_3"/>
    <property type="match status" value="1"/>
</dbReference>
<gene>
    <name evidence="3" type="ORF">CVT26_004128</name>
</gene>
<evidence type="ECO:0000259" key="2">
    <source>
        <dbReference type="Pfam" id="PF07859"/>
    </source>
</evidence>
<feature type="domain" description="Alpha/beta hydrolase fold-3" evidence="2">
    <location>
        <begin position="60"/>
        <end position="283"/>
    </location>
</feature>
<dbReference type="InParanoid" id="A0A409YVE2"/>
<evidence type="ECO:0000256" key="1">
    <source>
        <dbReference type="ARBA" id="ARBA00022801"/>
    </source>
</evidence>
<dbReference type="EMBL" id="NHYE01000220">
    <property type="protein sequence ID" value="PPR06939.1"/>
    <property type="molecule type" value="Genomic_DNA"/>
</dbReference>
<dbReference type="STRING" id="231916.A0A409YVE2"/>
<dbReference type="PANTHER" id="PTHR48081:SF8">
    <property type="entry name" value="ALPHA_BETA HYDROLASE FOLD-3 DOMAIN-CONTAINING PROTEIN-RELATED"/>
    <property type="match status" value="1"/>
</dbReference>
<protein>
    <recommendedName>
        <fullName evidence="2">Alpha/beta hydrolase fold-3 domain-containing protein</fullName>
    </recommendedName>
</protein>
<proteinExistence type="predicted"/>
<dbReference type="Proteomes" id="UP000284706">
    <property type="component" value="Unassembled WGS sequence"/>
</dbReference>
<dbReference type="PANTHER" id="PTHR48081">
    <property type="entry name" value="AB HYDROLASE SUPERFAMILY PROTEIN C4A8.06C"/>
    <property type="match status" value="1"/>
</dbReference>
<dbReference type="InterPro" id="IPR013094">
    <property type="entry name" value="AB_hydrolase_3"/>
</dbReference>
<dbReference type="GO" id="GO:0016787">
    <property type="term" value="F:hydrolase activity"/>
    <property type="evidence" value="ECO:0007669"/>
    <property type="project" value="UniProtKB-KW"/>
</dbReference>
<evidence type="ECO:0000313" key="3">
    <source>
        <dbReference type="EMBL" id="PPR06939.1"/>
    </source>
</evidence>
<dbReference type="InterPro" id="IPR029058">
    <property type="entry name" value="AB_hydrolase_fold"/>
</dbReference>
<name>A0A409YVE2_9AGAR</name>
<sequence length="312" mass="34219">MDPIERRKELLRFESEFVKTLPPLPATLTEEYLTIPGDHEKQLKVIRPTHLPATGSAPLILLFHGGGFRAGTIEQLTRPAREFAETFGAVVVSAGYKLVPEHVFPENVEDAYDTLLWVARNSKEKLGVDLKNGFVVGGYSAGANIAAVLATLATARGDLPPSITPTGSFLIIPTLLVPSILPKEYTPLYTSRVENKDGAPGGPIRLSTEVIDGILAALNPDVHSPLFSPFNCAEDVLKQLPRTYIQVGGRDCLRDDGVVYEAFLRARGVDVRLDVSEGLGHTAYSIFTQKRDVEEEELKGKTMEGIKWLFRL</sequence>
<comment type="caution">
    <text evidence="3">The sequence shown here is derived from an EMBL/GenBank/DDBJ whole genome shotgun (WGS) entry which is preliminary data.</text>
</comment>
<keyword evidence="1" id="KW-0378">Hydrolase</keyword>
<dbReference type="FunCoup" id="A0A409YVE2">
    <property type="interactions" value="109"/>
</dbReference>
<keyword evidence="4" id="KW-1185">Reference proteome</keyword>
<dbReference type="SUPFAM" id="SSF53474">
    <property type="entry name" value="alpha/beta-Hydrolases"/>
    <property type="match status" value="1"/>
</dbReference>
<organism evidence="3 4">
    <name type="scientific">Gymnopilus dilepis</name>
    <dbReference type="NCBI Taxonomy" id="231916"/>
    <lineage>
        <taxon>Eukaryota</taxon>
        <taxon>Fungi</taxon>
        <taxon>Dikarya</taxon>
        <taxon>Basidiomycota</taxon>
        <taxon>Agaricomycotina</taxon>
        <taxon>Agaricomycetes</taxon>
        <taxon>Agaricomycetidae</taxon>
        <taxon>Agaricales</taxon>
        <taxon>Agaricineae</taxon>
        <taxon>Hymenogastraceae</taxon>
        <taxon>Gymnopilus</taxon>
    </lineage>
</organism>